<dbReference type="OrthoDB" id="3628949at2"/>
<keyword evidence="1" id="KW-1133">Transmembrane helix</keyword>
<evidence type="ECO:0000313" key="3">
    <source>
        <dbReference type="Proteomes" id="UP000036700"/>
    </source>
</evidence>
<dbReference type="EMBL" id="CP011568">
    <property type="protein sequence ID" value="AKJ68752.1"/>
    <property type="molecule type" value="Genomic_DNA"/>
</dbReference>
<dbReference type="Pfam" id="PF11755">
    <property type="entry name" value="DUF3311"/>
    <property type="match status" value="1"/>
</dbReference>
<feature type="transmembrane region" description="Helical" evidence="1">
    <location>
        <begin position="31"/>
        <end position="54"/>
    </location>
</feature>
<reference evidence="3" key="1">
    <citation type="submission" date="2015-06" db="EMBL/GenBank/DDBJ databases">
        <authorList>
            <person name="Lim Y.L."/>
            <person name="Ee R."/>
            <person name="Yong D."/>
            <person name="How K.Y."/>
            <person name="Yin W.F."/>
            <person name="Chan K.G."/>
        </authorList>
    </citation>
    <scope>NUCLEOTIDE SEQUENCE [LARGE SCALE GENOMIC DNA]</scope>
    <source>
        <strain evidence="3">DSM 25325</strain>
    </source>
</reference>
<dbReference type="KEGG" id="ptx:ABW99_11515"/>
<sequence>MSIRWLAVLPFIGILIGTAFVNEVEPLVLGMPLLLAWLVMWIVLTAVIMAIIYANDPANRAENGNSEANR</sequence>
<dbReference type="Proteomes" id="UP000036700">
    <property type="component" value="Chromosome"/>
</dbReference>
<dbReference type="PANTHER" id="PTHR40034">
    <property type="entry name" value="BSL5891 PROTEIN"/>
    <property type="match status" value="1"/>
</dbReference>
<keyword evidence="1" id="KW-0472">Membrane</keyword>
<accession>A0A0G3ETR4</accession>
<keyword evidence="3" id="KW-1185">Reference proteome</keyword>
<gene>
    <name evidence="2" type="ORF">ABW99_11515</name>
</gene>
<keyword evidence="1" id="KW-0812">Transmembrane</keyword>
<dbReference type="RefSeq" id="WP_047214619.1">
    <property type="nucleotide sequence ID" value="NZ_CP011568.3"/>
</dbReference>
<name>A0A0G3ETR4_9BURK</name>
<organism evidence="2 3">
    <name type="scientific">Pandoraea thiooxydans</name>
    <dbReference type="NCBI Taxonomy" id="445709"/>
    <lineage>
        <taxon>Bacteria</taxon>
        <taxon>Pseudomonadati</taxon>
        <taxon>Pseudomonadota</taxon>
        <taxon>Betaproteobacteria</taxon>
        <taxon>Burkholderiales</taxon>
        <taxon>Burkholderiaceae</taxon>
        <taxon>Pandoraea</taxon>
    </lineage>
</organism>
<evidence type="ECO:0008006" key="4">
    <source>
        <dbReference type="Google" id="ProtNLM"/>
    </source>
</evidence>
<proteinExistence type="predicted"/>
<dbReference type="AlphaFoldDB" id="A0A0G3ETR4"/>
<evidence type="ECO:0000256" key="1">
    <source>
        <dbReference type="SAM" id="Phobius"/>
    </source>
</evidence>
<dbReference type="STRING" id="445709.ABW99_11515"/>
<evidence type="ECO:0000313" key="2">
    <source>
        <dbReference type="EMBL" id="AKJ68752.1"/>
    </source>
</evidence>
<dbReference type="PATRIC" id="fig|445709.3.peg.2445"/>
<dbReference type="InterPro" id="IPR021741">
    <property type="entry name" value="DUF3311"/>
</dbReference>
<dbReference type="PANTHER" id="PTHR40034:SF1">
    <property type="entry name" value="BSL5891 PROTEIN"/>
    <property type="match status" value="1"/>
</dbReference>
<protein>
    <recommendedName>
        <fullName evidence="4">Permease</fullName>
    </recommendedName>
</protein>